<name>A0A432ZLW7_9GAMM</name>
<dbReference type="RefSeq" id="WP_126826540.1">
    <property type="nucleotide sequence ID" value="NZ_PIQG01000002.1"/>
</dbReference>
<feature type="region of interest" description="Disordered" evidence="1">
    <location>
        <begin position="884"/>
        <end position="909"/>
    </location>
</feature>
<reference evidence="3 4" key="1">
    <citation type="journal article" date="2011" name="Front. Microbiol.">
        <title>Genomic signatures of strain selection and enhancement in Bacillus atrophaeus var. globigii, a historical biowarfare simulant.</title>
        <authorList>
            <person name="Gibbons H.S."/>
            <person name="Broomall S.M."/>
            <person name="McNew L.A."/>
            <person name="Daligault H."/>
            <person name="Chapman C."/>
            <person name="Bruce D."/>
            <person name="Karavis M."/>
            <person name="Krepps M."/>
            <person name="McGregor P.A."/>
            <person name="Hong C."/>
            <person name="Park K.H."/>
            <person name="Akmal A."/>
            <person name="Feldman A."/>
            <person name="Lin J.S."/>
            <person name="Chang W.E."/>
            <person name="Higgs B.W."/>
            <person name="Demirev P."/>
            <person name="Lindquist J."/>
            <person name="Liem A."/>
            <person name="Fochler E."/>
            <person name="Read T.D."/>
            <person name="Tapia R."/>
            <person name="Johnson S."/>
            <person name="Bishop-Lilly K.A."/>
            <person name="Detter C."/>
            <person name="Han C."/>
            <person name="Sozhamannan S."/>
            <person name="Rosenzweig C.N."/>
            <person name="Skowronski E.W."/>
        </authorList>
    </citation>
    <scope>NUCLEOTIDE SEQUENCE [LARGE SCALE GENOMIC DNA]</scope>
    <source>
        <strain evidence="3 4">PIT1</strain>
    </source>
</reference>
<feature type="domain" description="RapA2 cadherin-like" evidence="2">
    <location>
        <begin position="95"/>
        <end position="158"/>
    </location>
</feature>
<sequence>MRAIRSAAFIALSLSLVGCGGSGSEDIETLVVQASVAEDTRLQQALPFSGTPIIISAPSNGQMSVGAGQFDYTPATDFNGLDSALIEAGTTRYSIQIEVTPVNDAPRLRSNEVQVSAAEVMQGQLIAEDVEGDPVVFSVIEAPANGVLELASNGEFEYRLDDLSLPFSSFMVRLDDGQDSNDFSVELRPAYVTNADKAAYYYRSDKSHLRRALERLEPINDDVQTSTAYTALAVGFAKAALDSQVEDIFVTHLNGQQARANALRDIADVYESTDSLARAATTRAEALQLYATFIADNGIENLSSSDASFLLGLLNDQVAAGDSSGAEQTIQQLQLYTDVLGGIEQEYSTAYGRLITAYRNQVRDALEVYQSSGLENDRLTALAAIERFAAVVAATGYQVLSRGDFAGQRAFRLAPLYAVQAVEYYFLIGELERAREQLAETLSYYSEVTYDYARPAKPYAETSRLDYQFPLVDAAAYFALLYPTATENVALALIPVADSDYARAENAIADAEALGIVLRGGSVNTAIDLLRERYAGDLRDLQTRLSRNTAASPYLGAQLLLLGYEDEAALALQAGLEVLASSAYWNENGSSTLYMTGTRGCLKYVELFDAVASLDATEAAAVCERMAVDHFAEINGAVSLADVMLAGLDAAAAWQMLGFNVEAQALLQQRADWLDAVAGQVAAVDVAEYERAVALAMVAQRTVDAAAVDAALAVLQRSIERIDSAVELTALERFEWLLDSLEIVASLDYTDDSIFDRASILQQLRSGFYLAAQYPAWMASADALVSGLVEQLSATYVQLAALDQVDQAERYVELLADARAYEGATNVLASAPLGVAEQIALTALLSERQALQDDFPRSPIATVDTDADGLANFLAVNASESQLADNDIPTDNDADNDGVADADDLTPLG</sequence>
<feature type="compositionally biased region" description="Acidic residues" evidence="1">
    <location>
        <begin position="888"/>
        <end position="909"/>
    </location>
</feature>
<organism evidence="3 4">
    <name type="scientific">Pseudidiomarina taiwanensis</name>
    <dbReference type="NCBI Taxonomy" id="337250"/>
    <lineage>
        <taxon>Bacteria</taxon>
        <taxon>Pseudomonadati</taxon>
        <taxon>Pseudomonadota</taxon>
        <taxon>Gammaproteobacteria</taxon>
        <taxon>Alteromonadales</taxon>
        <taxon>Idiomarinaceae</taxon>
        <taxon>Pseudidiomarina</taxon>
    </lineage>
</organism>
<gene>
    <name evidence="3" type="ORF">CWI83_04905</name>
</gene>
<dbReference type="PROSITE" id="PS51257">
    <property type="entry name" value="PROKAR_LIPOPROTEIN"/>
    <property type="match status" value="1"/>
</dbReference>
<dbReference type="Proteomes" id="UP000288279">
    <property type="component" value="Unassembled WGS sequence"/>
</dbReference>
<dbReference type="InterPro" id="IPR040853">
    <property type="entry name" value="RapA2_cadherin-like"/>
</dbReference>
<accession>A0A432ZLW7</accession>
<protein>
    <recommendedName>
        <fullName evidence="2">RapA2 cadherin-like domain-containing protein</fullName>
    </recommendedName>
</protein>
<dbReference type="Pfam" id="PF17803">
    <property type="entry name" value="Cadherin_4"/>
    <property type="match status" value="1"/>
</dbReference>
<keyword evidence="4" id="KW-1185">Reference proteome</keyword>
<dbReference type="EMBL" id="PIQG01000002">
    <property type="protein sequence ID" value="RUO78372.1"/>
    <property type="molecule type" value="Genomic_DNA"/>
</dbReference>
<evidence type="ECO:0000313" key="3">
    <source>
        <dbReference type="EMBL" id="RUO78372.1"/>
    </source>
</evidence>
<proteinExistence type="predicted"/>
<comment type="caution">
    <text evidence="3">The sequence shown here is derived from an EMBL/GenBank/DDBJ whole genome shotgun (WGS) entry which is preliminary data.</text>
</comment>
<dbReference type="AlphaFoldDB" id="A0A432ZLW7"/>
<evidence type="ECO:0000313" key="4">
    <source>
        <dbReference type="Proteomes" id="UP000288279"/>
    </source>
</evidence>
<dbReference type="OrthoDB" id="6231808at2"/>
<evidence type="ECO:0000256" key="1">
    <source>
        <dbReference type="SAM" id="MobiDB-lite"/>
    </source>
</evidence>
<dbReference type="Gene3D" id="2.60.40.3440">
    <property type="match status" value="1"/>
</dbReference>
<evidence type="ECO:0000259" key="2">
    <source>
        <dbReference type="Pfam" id="PF17803"/>
    </source>
</evidence>